<evidence type="ECO:0000313" key="3">
    <source>
        <dbReference type="Proteomes" id="UP001500359"/>
    </source>
</evidence>
<dbReference type="Proteomes" id="UP001500359">
    <property type="component" value="Unassembled WGS sequence"/>
</dbReference>
<protein>
    <submittedName>
        <fullName evidence="2">Uncharacterized protein</fullName>
    </submittedName>
</protein>
<evidence type="ECO:0000313" key="2">
    <source>
        <dbReference type="EMBL" id="GAA0855217.1"/>
    </source>
</evidence>
<proteinExistence type="predicted"/>
<feature type="signal peptide" evidence="1">
    <location>
        <begin position="1"/>
        <end position="21"/>
    </location>
</feature>
<sequence>MKNIILTSAMMLALFTSFSQAQQSPNFLYDSLSDKLSDQLKATLKVMNDPEIVAANAAYIKSLYDALIKQGFTKEEALTLVSASLSAQKNH</sequence>
<feature type="chain" id="PRO_5046647194" evidence="1">
    <location>
        <begin position="22"/>
        <end position="91"/>
    </location>
</feature>
<keyword evidence="1" id="KW-0732">Signal</keyword>
<accession>A0ABN1LFL5</accession>
<name>A0ABN1LFL5_9ALTE</name>
<evidence type="ECO:0000256" key="1">
    <source>
        <dbReference type="SAM" id="SignalP"/>
    </source>
</evidence>
<keyword evidence="3" id="KW-1185">Reference proteome</keyword>
<organism evidence="2 3">
    <name type="scientific">Aliiglaciecola litoralis</name>
    <dbReference type="NCBI Taxonomy" id="582857"/>
    <lineage>
        <taxon>Bacteria</taxon>
        <taxon>Pseudomonadati</taxon>
        <taxon>Pseudomonadota</taxon>
        <taxon>Gammaproteobacteria</taxon>
        <taxon>Alteromonadales</taxon>
        <taxon>Alteromonadaceae</taxon>
        <taxon>Aliiglaciecola</taxon>
    </lineage>
</organism>
<dbReference type="EMBL" id="BAAAFD010000002">
    <property type="protein sequence ID" value="GAA0855217.1"/>
    <property type="molecule type" value="Genomic_DNA"/>
</dbReference>
<comment type="caution">
    <text evidence="2">The sequence shown here is derived from an EMBL/GenBank/DDBJ whole genome shotgun (WGS) entry which is preliminary data.</text>
</comment>
<gene>
    <name evidence="2" type="ORF">GCM10009114_13720</name>
</gene>
<dbReference type="RefSeq" id="WP_343857934.1">
    <property type="nucleotide sequence ID" value="NZ_BAAAFD010000002.1"/>
</dbReference>
<reference evidence="2 3" key="1">
    <citation type="journal article" date="2019" name="Int. J. Syst. Evol. Microbiol.">
        <title>The Global Catalogue of Microorganisms (GCM) 10K type strain sequencing project: providing services to taxonomists for standard genome sequencing and annotation.</title>
        <authorList>
            <consortium name="The Broad Institute Genomics Platform"/>
            <consortium name="The Broad Institute Genome Sequencing Center for Infectious Disease"/>
            <person name="Wu L."/>
            <person name="Ma J."/>
        </authorList>
    </citation>
    <scope>NUCLEOTIDE SEQUENCE [LARGE SCALE GENOMIC DNA]</scope>
    <source>
        <strain evidence="2 3">JCM 15896</strain>
    </source>
</reference>